<proteinExistence type="predicted"/>
<keyword evidence="2" id="KW-1185">Reference proteome</keyword>
<gene>
    <name evidence="1" type="ORF">EDD18DRAFT_1356317</name>
</gene>
<dbReference type="Proteomes" id="UP001175228">
    <property type="component" value="Unassembled WGS sequence"/>
</dbReference>
<protein>
    <submittedName>
        <fullName evidence="1">Uncharacterized protein</fullName>
    </submittedName>
</protein>
<comment type="caution">
    <text evidence="1">The sequence shown here is derived from an EMBL/GenBank/DDBJ whole genome shotgun (WGS) entry which is preliminary data.</text>
</comment>
<evidence type="ECO:0000313" key="1">
    <source>
        <dbReference type="EMBL" id="KAK0493826.1"/>
    </source>
</evidence>
<dbReference type="EMBL" id="JAUEPU010000023">
    <property type="protein sequence ID" value="KAK0493826.1"/>
    <property type="molecule type" value="Genomic_DNA"/>
</dbReference>
<reference evidence="1" key="1">
    <citation type="submission" date="2023-06" db="EMBL/GenBank/DDBJ databases">
        <authorList>
            <consortium name="Lawrence Berkeley National Laboratory"/>
            <person name="Ahrendt S."/>
            <person name="Sahu N."/>
            <person name="Indic B."/>
            <person name="Wong-Bajracharya J."/>
            <person name="Merenyi Z."/>
            <person name="Ke H.-M."/>
            <person name="Monk M."/>
            <person name="Kocsube S."/>
            <person name="Drula E."/>
            <person name="Lipzen A."/>
            <person name="Balint B."/>
            <person name="Henrissat B."/>
            <person name="Andreopoulos B."/>
            <person name="Martin F.M."/>
            <person name="Harder C.B."/>
            <person name="Rigling D."/>
            <person name="Ford K.L."/>
            <person name="Foster G.D."/>
            <person name="Pangilinan J."/>
            <person name="Papanicolaou A."/>
            <person name="Barry K."/>
            <person name="LaButti K."/>
            <person name="Viragh M."/>
            <person name="Koriabine M."/>
            <person name="Yan M."/>
            <person name="Riley R."/>
            <person name="Champramary S."/>
            <person name="Plett K.L."/>
            <person name="Tsai I.J."/>
            <person name="Slot J."/>
            <person name="Sipos G."/>
            <person name="Plett J."/>
            <person name="Nagy L.G."/>
            <person name="Grigoriev I.V."/>
        </authorList>
    </citation>
    <scope>NUCLEOTIDE SEQUENCE</scope>
    <source>
        <strain evidence="1">HWK02</strain>
    </source>
</reference>
<evidence type="ECO:0000313" key="2">
    <source>
        <dbReference type="Proteomes" id="UP001175228"/>
    </source>
</evidence>
<organism evidence="1 2">
    <name type="scientific">Armillaria luteobubalina</name>
    <dbReference type="NCBI Taxonomy" id="153913"/>
    <lineage>
        <taxon>Eukaryota</taxon>
        <taxon>Fungi</taxon>
        <taxon>Dikarya</taxon>
        <taxon>Basidiomycota</taxon>
        <taxon>Agaricomycotina</taxon>
        <taxon>Agaricomycetes</taxon>
        <taxon>Agaricomycetidae</taxon>
        <taxon>Agaricales</taxon>
        <taxon>Marasmiineae</taxon>
        <taxon>Physalacriaceae</taxon>
        <taxon>Armillaria</taxon>
    </lineage>
</organism>
<dbReference type="AlphaFoldDB" id="A0AA39TLC6"/>
<accession>A0AA39TLC6</accession>
<sequence length="109" mass="12240">MAKQFKAETDEIKEEILVVMEELHEEILEVAGKRSPTDYLEAIDQAPVLLQHFIQEIAVETGWWFSVIAGGPLPTDSGNIHTHSFHIGHDFLVKYVAFSIDPEDADSCC</sequence>
<name>A0AA39TLC6_9AGAR</name>